<comment type="similarity">
    <text evidence="4">Belongs to the FBP aldolase/phosphatase family.</text>
</comment>
<evidence type="ECO:0000256" key="10">
    <source>
        <dbReference type="ARBA" id="ARBA00022801"/>
    </source>
</evidence>
<comment type="subunit">
    <text evidence="5">Homooctamer; dimer of tetramers.</text>
</comment>
<keyword evidence="9" id="KW-0479">Metal-binding</keyword>
<dbReference type="Proteomes" id="UP001042704">
    <property type="component" value="Chromosome"/>
</dbReference>
<reference evidence="15" key="1">
    <citation type="journal article" date="2001" name="Int. J. Syst. Evol. Microbiol.">
        <title>Methanofollis aquaemaris sp. nov., a methanogen isolated from an aquaculture fish pond.</title>
        <authorList>
            <person name="Lai M.C."/>
            <person name="Chen S.C."/>
        </authorList>
    </citation>
    <scope>NUCLEOTIDE SEQUENCE</scope>
    <source>
        <strain evidence="15">N2F9704</strain>
    </source>
</reference>
<gene>
    <name evidence="15" type="ORF">RJ40_00535</name>
</gene>
<dbReference type="InterPro" id="IPR036076">
    <property type="entry name" value="FBPase_V_sf"/>
</dbReference>
<evidence type="ECO:0000256" key="12">
    <source>
        <dbReference type="ARBA" id="ARBA00023239"/>
    </source>
</evidence>
<dbReference type="Pfam" id="PF01950">
    <property type="entry name" value="FBPase_3"/>
    <property type="match status" value="1"/>
</dbReference>
<evidence type="ECO:0000256" key="6">
    <source>
        <dbReference type="ARBA" id="ARBA00013093"/>
    </source>
</evidence>
<evidence type="ECO:0000256" key="14">
    <source>
        <dbReference type="ARBA" id="ARBA00023277"/>
    </source>
</evidence>
<evidence type="ECO:0000256" key="13">
    <source>
        <dbReference type="ARBA" id="ARBA00023270"/>
    </source>
</evidence>
<dbReference type="AlphaFoldDB" id="A0A8A3S3A9"/>
<evidence type="ECO:0000256" key="2">
    <source>
        <dbReference type="ARBA" id="ARBA00001946"/>
    </source>
</evidence>
<dbReference type="EC" id="3.1.3.11" evidence="6"/>
<dbReference type="SUPFAM" id="SSF111249">
    <property type="entry name" value="Sulfolobus fructose-1,6-bisphosphatase-like"/>
    <property type="match status" value="1"/>
</dbReference>
<dbReference type="PANTHER" id="PTHR38341:SF1">
    <property type="entry name" value="FRUCTOSE-1,6-BISPHOSPHATE ALDOLASE_PHOSPHATASE"/>
    <property type="match status" value="1"/>
</dbReference>
<keyword evidence="14" id="KW-0119">Carbohydrate metabolism</keyword>
<dbReference type="GO" id="GO:0016829">
    <property type="term" value="F:lyase activity"/>
    <property type="evidence" value="ECO:0007669"/>
    <property type="project" value="UniProtKB-KW"/>
</dbReference>
<evidence type="ECO:0000256" key="9">
    <source>
        <dbReference type="ARBA" id="ARBA00022723"/>
    </source>
</evidence>
<evidence type="ECO:0000256" key="8">
    <source>
        <dbReference type="ARBA" id="ARBA00022432"/>
    </source>
</evidence>
<dbReference type="GO" id="GO:0046872">
    <property type="term" value="F:metal ion binding"/>
    <property type="evidence" value="ECO:0007669"/>
    <property type="project" value="UniProtKB-KW"/>
</dbReference>
<organism evidence="15 16">
    <name type="scientific">Methanofollis aquaemaris</name>
    <dbReference type="NCBI Taxonomy" id="126734"/>
    <lineage>
        <taxon>Archaea</taxon>
        <taxon>Methanobacteriati</taxon>
        <taxon>Methanobacteriota</taxon>
        <taxon>Stenosarchaea group</taxon>
        <taxon>Methanomicrobia</taxon>
        <taxon>Methanomicrobiales</taxon>
        <taxon>Methanomicrobiaceae</taxon>
        <taxon>Methanofollis</taxon>
    </lineage>
</organism>
<dbReference type="GO" id="GO:0042132">
    <property type="term" value="F:fructose 1,6-bisphosphate 1-phosphatase activity"/>
    <property type="evidence" value="ECO:0007669"/>
    <property type="project" value="UniProtKB-EC"/>
</dbReference>
<comment type="cofactor">
    <cofactor evidence="2">
        <name>Mg(2+)</name>
        <dbReference type="ChEBI" id="CHEBI:18420"/>
    </cofactor>
</comment>
<reference evidence="15" key="2">
    <citation type="submission" date="2019-02" db="EMBL/GenBank/DDBJ databases">
        <authorList>
            <person name="Chen S.-C."/>
            <person name="Chien H.-H."/>
            <person name="Lai M.-C."/>
        </authorList>
    </citation>
    <scope>NUCLEOTIDE SEQUENCE</scope>
    <source>
        <strain evidence="15">N2F9704</strain>
    </source>
</reference>
<keyword evidence="8" id="KW-0312">Gluconeogenesis</keyword>
<protein>
    <recommendedName>
        <fullName evidence="7">Fructose-1,6-bisphosphate aldolase/phosphatase</fullName>
        <ecNumber evidence="6">3.1.3.11</ecNumber>
    </recommendedName>
</protein>
<evidence type="ECO:0000313" key="15">
    <source>
        <dbReference type="EMBL" id="QSZ66094.1"/>
    </source>
</evidence>
<dbReference type="UniPathway" id="UPA00138"/>
<keyword evidence="13" id="KW-0704">Schiff base</keyword>
<dbReference type="EMBL" id="CP036172">
    <property type="protein sequence ID" value="QSZ66094.1"/>
    <property type="molecule type" value="Genomic_DNA"/>
</dbReference>
<dbReference type="GeneID" id="76422795"/>
<dbReference type="GO" id="GO:0006094">
    <property type="term" value="P:gluconeogenesis"/>
    <property type="evidence" value="ECO:0007669"/>
    <property type="project" value="UniProtKB-UniPathway"/>
</dbReference>
<evidence type="ECO:0000256" key="7">
    <source>
        <dbReference type="ARBA" id="ARBA00018635"/>
    </source>
</evidence>
<keyword evidence="12" id="KW-0456">Lyase</keyword>
<evidence type="ECO:0000256" key="4">
    <source>
        <dbReference type="ARBA" id="ARBA00010693"/>
    </source>
</evidence>
<evidence type="ECO:0000256" key="1">
    <source>
        <dbReference type="ARBA" id="ARBA00001273"/>
    </source>
</evidence>
<dbReference type="InterPro" id="IPR002803">
    <property type="entry name" value="FBPase_V"/>
</dbReference>
<comment type="pathway">
    <text evidence="3">Carbohydrate biosynthesis; gluconeogenesis.</text>
</comment>
<evidence type="ECO:0000256" key="3">
    <source>
        <dbReference type="ARBA" id="ARBA00004742"/>
    </source>
</evidence>
<dbReference type="RefSeq" id="WP_265581393.1">
    <property type="nucleotide sequence ID" value="NZ_CP036172.1"/>
</dbReference>
<keyword evidence="11" id="KW-0460">Magnesium</keyword>
<keyword evidence="16" id="KW-1185">Reference proteome</keyword>
<evidence type="ECO:0000256" key="11">
    <source>
        <dbReference type="ARBA" id="ARBA00022842"/>
    </source>
</evidence>
<comment type="catalytic activity">
    <reaction evidence="1">
        <text>beta-D-fructose 1,6-bisphosphate + H2O = beta-D-fructose 6-phosphate + phosphate</text>
        <dbReference type="Rhea" id="RHEA:11064"/>
        <dbReference type="ChEBI" id="CHEBI:15377"/>
        <dbReference type="ChEBI" id="CHEBI:32966"/>
        <dbReference type="ChEBI" id="CHEBI:43474"/>
        <dbReference type="ChEBI" id="CHEBI:57634"/>
        <dbReference type="EC" id="3.1.3.11"/>
    </reaction>
</comment>
<sequence length="272" mass="27823">MNAVTVLTADLGGYPAGMRAHPLVVETAAKMFRAEHGGVIADSFVTRAGGRLACAVTHQDGAAVEVLCDRVLSACAKTAGETGLIGPGDAETVTLPVDEEGAELLVFLTAGAKAGAWDRPLAGLYADPFTSPGLVGDPLMHPGFEFVCDDGAAFGTPEETYDLLGHLKAGGRVRKVRRKDGLSAAAAGAGADPALILRAGPGLPDVVTALGVAASPGSGLMPVGLCDLGPTRPKTACLGFSVRDLMLVGPADLYDDPTYERARTHTRPPAWP</sequence>
<dbReference type="KEGG" id="maqe:RJ40_00535"/>
<evidence type="ECO:0000313" key="16">
    <source>
        <dbReference type="Proteomes" id="UP001042704"/>
    </source>
</evidence>
<name>A0A8A3S3A9_9EURY</name>
<accession>A0A8A3S3A9</accession>
<evidence type="ECO:0000256" key="5">
    <source>
        <dbReference type="ARBA" id="ARBA00011820"/>
    </source>
</evidence>
<proteinExistence type="inferred from homology"/>
<dbReference type="PANTHER" id="PTHR38341">
    <property type="entry name" value="FRUCTOSE-1,6-BISPHOSPHATE ALDOLASE/PHOSPHATASE"/>
    <property type="match status" value="1"/>
</dbReference>
<keyword evidence="10" id="KW-0378">Hydrolase</keyword>